<dbReference type="EMBL" id="JBBPBM010000017">
    <property type="protein sequence ID" value="KAK8556579.1"/>
    <property type="molecule type" value="Genomic_DNA"/>
</dbReference>
<evidence type="ECO:0000256" key="2">
    <source>
        <dbReference type="SAM" id="MobiDB-lite"/>
    </source>
</evidence>
<dbReference type="PROSITE" id="PS50158">
    <property type="entry name" value="ZF_CCHC"/>
    <property type="match status" value="1"/>
</dbReference>
<organism evidence="4 5">
    <name type="scientific">Hibiscus sabdariffa</name>
    <name type="common">roselle</name>
    <dbReference type="NCBI Taxonomy" id="183260"/>
    <lineage>
        <taxon>Eukaryota</taxon>
        <taxon>Viridiplantae</taxon>
        <taxon>Streptophyta</taxon>
        <taxon>Embryophyta</taxon>
        <taxon>Tracheophyta</taxon>
        <taxon>Spermatophyta</taxon>
        <taxon>Magnoliopsida</taxon>
        <taxon>eudicotyledons</taxon>
        <taxon>Gunneridae</taxon>
        <taxon>Pentapetalae</taxon>
        <taxon>rosids</taxon>
        <taxon>malvids</taxon>
        <taxon>Malvales</taxon>
        <taxon>Malvaceae</taxon>
        <taxon>Malvoideae</taxon>
        <taxon>Hibiscus</taxon>
    </lineage>
</organism>
<feature type="compositionally biased region" description="Pro residues" evidence="2">
    <location>
        <begin position="161"/>
        <end position="171"/>
    </location>
</feature>
<dbReference type="PANTHER" id="PTHR31286:SF99">
    <property type="entry name" value="DUF4283 DOMAIN-CONTAINING PROTEIN"/>
    <property type="match status" value="1"/>
</dbReference>
<keyword evidence="1" id="KW-0863">Zinc-finger</keyword>
<feature type="region of interest" description="Disordered" evidence="2">
    <location>
        <begin position="151"/>
        <end position="239"/>
    </location>
</feature>
<feature type="region of interest" description="Disordered" evidence="2">
    <location>
        <begin position="259"/>
        <end position="298"/>
    </location>
</feature>
<dbReference type="PANTHER" id="PTHR31286">
    <property type="entry name" value="GLYCINE-RICH CELL WALL STRUCTURAL PROTEIN 1.8-LIKE"/>
    <property type="match status" value="1"/>
</dbReference>
<evidence type="ECO:0000256" key="1">
    <source>
        <dbReference type="PROSITE-ProRule" id="PRU00047"/>
    </source>
</evidence>
<gene>
    <name evidence="4" type="ORF">V6N12_002977</name>
</gene>
<dbReference type="Proteomes" id="UP001472677">
    <property type="component" value="Unassembled WGS sequence"/>
</dbReference>
<sequence length="321" mass="35325">MAWVRLSSLPITWYKQSLIEAIGYRIGTIVKIDYQTDNGRRGRFARMAININLCKPLVSKIAINGRTQIFEYKSLPVVCFSCGIYGHTSDFCPQKQLRMMVALLLLMPLLKLFNPLSPKILMGLRCWWKNDRDAKLGRVLSRFMPTLAKTLHRPQADTPSVPDPVPIPPVSTPSGKENIDSNVERAKAKGKSGIPLLKPPFVSHGKKVLSHVSGRKHEVHGASSSRSPKNHGPIPTLNPQKHSAIELSMSLALISGSSLRSSKSQARRGVSNDAHVPRPLLNEPPDNMTDKVNSESPTTMLMSSDLGIQDSAVDGQVAMVE</sequence>
<evidence type="ECO:0000259" key="3">
    <source>
        <dbReference type="PROSITE" id="PS50158"/>
    </source>
</evidence>
<reference evidence="4 5" key="1">
    <citation type="journal article" date="2024" name="G3 (Bethesda)">
        <title>Genome assembly of Hibiscus sabdariffa L. provides insights into metabolisms of medicinal natural products.</title>
        <authorList>
            <person name="Kim T."/>
        </authorList>
    </citation>
    <scope>NUCLEOTIDE SEQUENCE [LARGE SCALE GENOMIC DNA]</scope>
    <source>
        <strain evidence="4">TK-2024</strain>
        <tissue evidence="4">Old leaves</tissue>
    </source>
</reference>
<dbReference type="InterPro" id="IPR040256">
    <property type="entry name" value="At4g02000-like"/>
</dbReference>
<accession>A0ABR2EAK1</accession>
<keyword evidence="1" id="KW-0862">Zinc</keyword>
<evidence type="ECO:0000313" key="5">
    <source>
        <dbReference type="Proteomes" id="UP001472677"/>
    </source>
</evidence>
<dbReference type="InterPro" id="IPR001878">
    <property type="entry name" value="Znf_CCHC"/>
</dbReference>
<evidence type="ECO:0000313" key="4">
    <source>
        <dbReference type="EMBL" id="KAK8556579.1"/>
    </source>
</evidence>
<protein>
    <recommendedName>
        <fullName evidence="3">CCHC-type domain-containing protein</fullName>
    </recommendedName>
</protein>
<feature type="compositionally biased region" description="Basic residues" evidence="2">
    <location>
        <begin position="204"/>
        <end position="214"/>
    </location>
</feature>
<name>A0ABR2EAK1_9ROSI</name>
<feature type="domain" description="CCHC-type" evidence="3">
    <location>
        <begin position="79"/>
        <end position="94"/>
    </location>
</feature>
<keyword evidence="1" id="KW-0479">Metal-binding</keyword>
<keyword evidence="5" id="KW-1185">Reference proteome</keyword>
<proteinExistence type="predicted"/>
<comment type="caution">
    <text evidence="4">The sequence shown here is derived from an EMBL/GenBank/DDBJ whole genome shotgun (WGS) entry which is preliminary data.</text>
</comment>
<feature type="compositionally biased region" description="Basic and acidic residues" evidence="2">
    <location>
        <begin position="177"/>
        <end position="187"/>
    </location>
</feature>